<sequence length="87" mass="9907">MLGTSLQFGGVHGDDQFYIPVKARKNQNQNQRKKIQRDKSEDSVSKNQLVDSENKNFNEDSVSNIDRFLESTTPLVPAQYFSKGTIQ</sequence>
<dbReference type="AlphaFoldDB" id="A0A2Z6PUT4"/>
<evidence type="ECO:0000256" key="1">
    <source>
        <dbReference type="SAM" id="MobiDB-lite"/>
    </source>
</evidence>
<dbReference type="OrthoDB" id="844769at2759"/>
<evidence type="ECO:0000313" key="2">
    <source>
        <dbReference type="EMBL" id="GAU51629.1"/>
    </source>
</evidence>
<reference evidence="3" key="1">
    <citation type="journal article" date="2017" name="Front. Plant Sci.">
        <title>Climate Clever Clovers: New Paradigm to Reduce the Environmental Footprint of Ruminants by Breeding Low Methanogenic Forages Utilizing Haplotype Variation.</title>
        <authorList>
            <person name="Kaur P."/>
            <person name="Appels R."/>
            <person name="Bayer P.E."/>
            <person name="Keeble-Gagnere G."/>
            <person name="Wang J."/>
            <person name="Hirakawa H."/>
            <person name="Shirasawa K."/>
            <person name="Vercoe P."/>
            <person name="Stefanova K."/>
            <person name="Durmic Z."/>
            <person name="Nichols P."/>
            <person name="Revell C."/>
            <person name="Isobe S.N."/>
            <person name="Edwards D."/>
            <person name="Erskine W."/>
        </authorList>
    </citation>
    <scope>NUCLEOTIDE SEQUENCE [LARGE SCALE GENOMIC DNA]</scope>
    <source>
        <strain evidence="3">cv. Daliak</strain>
    </source>
</reference>
<organism evidence="2 3">
    <name type="scientific">Trifolium subterraneum</name>
    <name type="common">Subterranean clover</name>
    <dbReference type="NCBI Taxonomy" id="3900"/>
    <lineage>
        <taxon>Eukaryota</taxon>
        <taxon>Viridiplantae</taxon>
        <taxon>Streptophyta</taxon>
        <taxon>Embryophyta</taxon>
        <taxon>Tracheophyta</taxon>
        <taxon>Spermatophyta</taxon>
        <taxon>Magnoliopsida</taxon>
        <taxon>eudicotyledons</taxon>
        <taxon>Gunneridae</taxon>
        <taxon>Pentapetalae</taxon>
        <taxon>rosids</taxon>
        <taxon>fabids</taxon>
        <taxon>Fabales</taxon>
        <taxon>Fabaceae</taxon>
        <taxon>Papilionoideae</taxon>
        <taxon>50 kb inversion clade</taxon>
        <taxon>NPAAA clade</taxon>
        <taxon>Hologalegina</taxon>
        <taxon>IRL clade</taxon>
        <taxon>Trifolieae</taxon>
        <taxon>Trifolium</taxon>
    </lineage>
</organism>
<dbReference type="EMBL" id="DF975296">
    <property type="protein sequence ID" value="GAU51629.1"/>
    <property type="molecule type" value="Genomic_DNA"/>
</dbReference>
<proteinExistence type="predicted"/>
<accession>A0A2Z6PUT4</accession>
<evidence type="ECO:0000313" key="3">
    <source>
        <dbReference type="Proteomes" id="UP000242715"/>
    </source>
</evidence>
<name>A0A2Z6PUT4_TRISU</name>
<gene>
    <name evidence="2" type="ORF">TSUD_140400</name>
</gene>
<dbReference type="PANTHER" id="PTHR31343">
    <property type="entry name" value="T15D22.8"/>
    <property type="match status" value="1"/>
</dbReference>
<dbReference type="Proteomes" id="UP000242715">
    <property type="component" value="Unassembled WGS sequence"/>
</dbReference>
<protein>
    <submittedName>
        <fullName evidence="2">Uncharacterized protein</fullName>
    </submittedName>
</protein>
<feature type="region of interest" description="Disordered" evidence="1">
    <location>
        <begin position="22"/>
        <end position="58"/>
    </location>
</feature>
<dbReference type="PANTHER" id="PTHR31343:SF5">
    <property type="entry name" value="DUF789 FAMILY PROTEIN"/>
    <property type="match status" value="1"/>
</dbReference>
<keyword evidence="3" id="KW-1185">Reference proteome</keyword>